<dbReference type="Proteomes" id="UP000001064">
    <property type="component" value="Unassembled WGS sequence"/>
</dbReference>
<protein>
    <recommendedName>
        <fullName evidence="7">Saccharopine dehydrogenase</fullName>
    </recommendedName>
</protein>
<dbReference type="PANTHER" id="PTHR11133:SF22">
    <property type="entry name" value="ALPHA-AMINOADIPIC SEMIALDEHYDE SYNTHASE, MITOCHONDRIAL"/>
    <property type="match status" value="1"/>
</dbReference>
<name>F0ZEC5_DICPU</name>
<dbReference type="STRING" id="5786.F0ZEC5"/>
<organism evidence="5 6">
    <name type="scientific">Dictyostelium purpureum</name>
    <name type="common">Slime mold</name>
    <dbReference type="NCBI Taxonomy" id="5786"/>
    <lineage>
        <taxon>Eukaryota</taxon>
        <taxon>Amoebozoa</taxon>
        <taxon>Evosea</taxon>
        <taxon>Eumycetozoa</taxon>
        <taxon>Dictyostelia</taxon>
        <taxon>Dictyosteliales</taxon>
        <taxon>Dictyosteliaceae</taxon>
        <taxon>Dictyostelium</taxon>
    </lineage>
</organism>
<dbReference type="FunCoup" id="F0ZEC5">
    <property type="interactions" value="208"/>
</dbReference>
<sequence>MKQVLLLGSGFVAKPALDYLLKRDDIHVTVVSLFKNELESISKDYDSSKITTVQLDIMNNVDGLDEYIAKSQVTISLIPATMHPLIAKKCIQNKVHLITASYTSPEMKALNEEAKAAGVLLLNELGLDPGIDHMSSMKIIDHAKANNGKVVSFVSWCGALPSMECANNPFGYKFSWSPRGVLSSAGLAATFLWNTHLEDVPADIKWDVLQPIEIEYNGTKLEFEGVPNRNSLPYIESYNLNEKDVTTMFRGTLRWKVGFGVMIRALSTVGLFSTERDERLNASDLTWRSYLVQLLGCNDNDDDLLYCLESTIKERFTKQKQEGNSKGFHFPIVDRDVAADTKHAIEGFKWLGLLNGEEKVTNKGTPIDSLCVLLEKKLSYVAGERDIVVLQHEFVIEYPETGRVEKEFSSLVCFGIPNGSSATSLTVGVPVGIAAELILDDKTTSRGVMGPVTPEFYLPILEKLKSEKIEMIETKHEIKK</sequence>
<dbReference type="KEGG" id="dpp:DICPUDRAFT_86861"/>
<dbReference type="AlphaFoldDB" id="F0ZEC5"/>
<dbReference type="InterPro" id="IPR005097">
    <property type="entry name" value="Sacchrp_dh_NADP-bd"/>
</dbReference>
<evidence type="ECO:0000313" key="5">
    <source>
        <dbReference type="EMBL" id="EGC37664.1"/>
    </source>
</evidence>
<dbReference type="Gene3D" id="3.40.50.720">
    <property type="entry name" value="NAD(P)-binding Rossmann-like Domain"/>
    <property type="match status" value="1"/>
</dbReference>
<dbReference type="PANTHER" id="PTHR11133">
    <property type="entry name" value="SACCHAROPINE DEHYDROGENASE"/>
    <property type="match status" value="1"/>
</dbReference>
<dbReference type="InterPro" id="IPR036291">
    <property type="entry name" value="NAD(P)-bd_dom_sf"/>
</dbReference>
<dbReference type="Gene3D" id="1.10.1870.10">
    <property type="entry name" value="Domain 3, Saccharopine reductase"/>
    <property type="match status" value="1"/>
</dbReference>
<evidence type="ECO:0000256" key="1">
    <source>
        <dbReference type="ARBA" id="ARBA00022857"/>
    </source>
</evidence>
<feature type="domain" description="Saccharopine dehydrogenase NADP binding" evidence="3">
    <location>
        <begin position="4"/>
        <end position="121"/>
    </location>
</feature>
<accession>F0ZEC5</accession>
<keyword evidence="1" id="KW-0521">NADP</keyword>
<dbReference type="GO" id="GO:0019878">
    <property type="term" value="P:lysine biosynthetic process via aminoadipic acid"/>
    <property type="evidence" value="ECO:0000318"/>
    <property type="project" value="GO_Central"/>
</dbReference>
<dbReference type="SUPFAM" id="SSF55347">
    <property type="entry name" value="Glyceraldehyde-3-phosphate dehydrogenase-like, C-terminal domain"/>
    <property type="match status" value="1"/>
</dbReference>
<dbReference type="GO" id="GO:0005737">
    <property type="term" value="C:cytoplasm"/>
    <property type="evidence" value="ECO:0000318"/>
    <property type="project" value="GO_Central"/>
</dbReference>
<dbReference type="InterPro" id="IPR032095">
    <property type="entry name" value="Sacchrp_dh-like_C"/>
</dbReference>
<dbReference type="InterPro" id="IPR051168">
    <property type="entry name" value="AASS"/>
</dbReference>
<evidence type="ECO:0000259" key="3">
    <source>
        <dbReference type="Pfam" id="PF03435"/>
    </source>
</evidence>
<dbReference type="GeneID" id="10499336"/>
<evidence type="ECO:0000313" key="6">
    <source>
        <dbReference type="Proteomes" id="UP000001064"/>
    </source>
</evidence>
<feature type="domain" description="Saccharopine dehydrogenase-like C-terminal" evidence="4">
    <location>
        <begin position="126"/>
        <end position="468"/>
    </location>
</feature>
<dbReference type="GO" id="GO:0004753">
    <property type="term" value="F:saccharopine dehydrogenase activity"/>
    <property type="evidence" value="ECO:0000318"/>
    <property type="project" value="GO_Central"/>
</dbReference>
<dbReference type="Pfam" id="PF03435">
    <property type="entry name" value="Sacchrp_dh_NADP"/>
    <property type="match status" value="1"/>
</dbReference>
<dbReference type="SUPFAM" id="SSF51735">
    <property type="entry name" value="NAD(P)-binding Rossmann-fold domains"/>
    <property type="match status" value="1"/>
</dbReference>
<keyword evidence="6" id="KW-1185">Reference proteome</keyword>
<dbReference type="eggNOG" id="KOG0172">
    <property type="taxonomic scope" value="Eukaryota"/>
</dbReference>
<evidence type="ECO:0008006" key="7">
    <source>
        <dbReference type="Google" id="ProtNLM"/>
    </source>
</evidence>
<dbReference type="Pfam" id="PF16653">
    <property type="entry name" value="Sacchrp_dh_C"/>
    <property type="match status" value="1"/>
</dbReference>
<dbReference type="VEuPathDB" id="AmoebaDB:DICPUDRAFT_86861"/>
<dbReference type="FunFam" id="3.40.50.720:FF:000072">
    <property type="entry name" value="Saccharopine dehydrogenase [NADP(+), L-glutamate-forming]"/>
    <property type="match status" value="1"/>
</dbReference>
<keyword evidence="2" id="KW-0560">Oxidoreductase</keyword>
<dbReference type="OMA" id="WNYKFTW"/>
<dbReference type="OrthoDB" id="10059875at2759"/>
<dbReference type="Gene3D" id="3.30.360.10">
    <property type="entry name" value="Dihydrodipicolinate Reductase, domain 2"/>
    <property type="match status" value="1"/>
</dbReference>
<gene>
    <name evidence="5" type="ORF">DICPUDRAFT_86861</name>
</gene>
<evidence type="ECO:0000256" key="2">
    <source>
        <dbReference type="ARBA" id="ARBA00023002"/>
    </source>
</evidence>
<evidence type="ECO:0000259" key="4">
    <source>
        <dbReference type="Pfam" id="PF16653"/>
    </source>
</evidence>
<reference evidence="6" key="1">
    <citation type="journal article" date="2011" name="Genome Biol.">
        <title>Comparative genomics of the social amoebae Dictyostelium discoideum and Dictyostelium purpureum.</title>
        <authorList>
            <consortium name="US DOE Joint Genome Institute (JGI-PGF)"/>
            <person name="Sucgang R."/>
            <person name="Kuo A."/>
            <person name="Tian X."/>
            <person name="Salerno W."/>
            <person name="Parikh A."/>
            <person name="Feasley C.L."/>
            <person name="Dalin E."/>
            <person name="Tu H."/>
            <person name="Huang E."/>
            <person name="Barry K."/>
            <person name="Lindquist E."/>
            <person name="Shapiro H."/>
            <person name="Bruce D."/>
            <person name="Schmutz J."/>
            <person name="Salamov A."/>
            <person name="Fey P."/>
            <person name="Gaudet P."/>
            <person name="Anjard C."/>
            <person name="Babu M.M."/>
            <person name="Basu S."/>
            <person name="Bushmanova Y."/>
            <person name="van der Wel H."/>
            <person name="Katoh-Kurasawa M."/>
            <person name="Dinh C."/>
            <person name="Coutinho P.M."/>
            <person name="Saito T."/>
            <person name="Elias M."/>
            <person name="Schaap P."/>
            <person name="Kay R.R."/>
            <person name="Henrissat B."/>
            <person name="Eichinger L."/>
            <person name="Rivero F."/>
            <person name="Putnam N.H."/>
            <person name="West C.M."/>
            <person name="Loomis W.F."/>
            <person name="Chisholm R.L."/>
            <person name="Shaulsky G."/>
            <person name="Strassmann J.E."/>
            <person name="Queller D.C."/>
            <person name="Kuspa A."/>
            <person name="Grigoriev I.V."/>
        </authorList>
    </citation>
    <scope>NUCLEOTIDE SEQUENCE [LARGE SCALE GENOMIC DNA]</scope>
    <source>
        <strain evidence="6">QSDP1</strain>
    </source>
</reference>
<dbReference type="RefSeq" id="XP_003285768.1">
    <property type="nucleotide sequence ID" value="XM_003285720.1"/>
</dbReference>
<dbReference type="EMBL" id="GL870993">
    <property type="protein sequence ID" value="EGC37664.1"/>
    <property type="molecule type" value="Genomic_DNA"/>
</dbReference>
<proteinExistence type="predicted"/>
<dbReference type="InParanoid" id="F0ZEC5"/>